<evidence type="ECO:0000313" key="1">
    <source>
        <dbReference type="EMBL" id="KYF46841.1"/>
    </source>
</evidence>
<evidence type="ECO:0000313" key="2">
    <source>
        <dbReference type="Proteomes" id="UP000075604"/>
    </source>
</evidence>
<protein>
    <submittedName>
        <fullName evidence="1">Uncharacterized protein</fullName>
    </submittedName>
</protein>
<proteinExistence type="predicted"/>
<gene>
    <name evidence="1" type="ORF">BE04_30800</name>
</gene>
<dbReference type="EMBL" id="JELX01004591">
    <property type="protein sequence ID" value="KYF46841.1"/>
    <property type="molecule type" value="Genomic_DNA"/>
</dbReference>
<name>A0A150NYE3_SORCE</name>
<dbReference type="AlphaFoldDB" id="A0A150NYE3"/>
<reference evidence="1 2" key="1">
    <citation type="submission" date="2014-02" db="EMBL/GenBank/DDBJ databases">
        <title>The small core and large imbalanced accessory genome model reveals a collaborative survival strategy of Sorangium cellulosum strains in nature.</title>
        <authorList>
            <person name="Han K."/>
            <person name="Peng R."/>
            <person name="Blom J."/>
            <person name="Li Y.-Z."/>
        </authorList>
    </citation>
    <scope>NUCLEOTIDE SEQUENCE [LARGE SCALE GENOMIC DNA]</scope>
    <source>
        <strain evidence="1 2">So0157-18</strain>
    </source>
</reference>
<dbReference type="Proteomes" id="UP000075604">
    <property type="component" value="Unassembled WGS sequence"/>
</dbReference>
<comment type="caution">
    <text evidence="1">The sequence shown here is derived from an EMBL/GenBank/DDBJ whole genome shotgun (WGS) entry which is preliminary data.</text>
</comment>
<organism evidence="1 2">
    <name type="scientific">Sorangium cellulosum</name>
    <name type="common">Polyangium cellulosum</name>
    <dbReference type="NCBI Taxonomy" id="56"/>
    <lineage>
        <taxon>Bacteria</taxon>
        <taxon>Pseudomonadati</taxon>
        <taxon>Myxococcota</taxon>
        <taxon>Polyangia</taxon>
        <taxon>Polyangiales</taxon>
        <taxon>Polyangiaceae</taxon>
        <taxon>Sorangium</taxon>
    </lineage>
</organism>
<accession>A0A150NYE3</accession>
<sequence>MSEVAVARERATSVRVEEYLGPAHVLEARGHAVVIELPEGERAEATMALAIPYAPAVGDVLLVIGRGRASMSSASCTGRAR</sequence>